<dbReference type="SUPFAM" id="SSF53649">
    <property type="entry name" value="Alkaline phosphatase-like"/>
    <property type="match status" value="2"/>
</dbReference>
<dbReference type="GO" id="GO:0005789">
    <property type="term" value="C:endoplasmic reticulum membrane"/>
    <property type="evidence" value="ECO:0007669"/>
    <property type="project" value="TreeGrafter"/>
</dbReference>
<feature type="transmembrane region" description="Helical" evidence="2">
    <location>
        <begin position="712"/>
        <end position="731"/>
    </location>
</feature>
<keyword evidence="2" id="KW-0472">Membrane</keyword>
<dbReference type="PANTHER" id="PTHR23072:SF0">
    <property type="entry name" value="GPI ETHANOLAMINE PHOSPHATE TRANSFERASE 2"/>
    <property type="match status" value="1"/>
</dbReference>
<keyword evidence="4" id="KW-0808">Transferase</keyword>
<gene>
    <name evidence="4" type="ORF">STAS_24199</name>
</gene>
<dbReference type="AlphaFoldDB" id="A0A5A7QPG5"/>
<evidence type="ECO:0000256" key="2">
    <source>
        <dbReference type="SAM" id="Phobius"/>
    </source>
</evidence>
<dbReference type="GO" id="GO:0051267">
    <property type="term" value="F:CP2 mannose-ethanolamine phosphotransferase activity"/>
    <property type="evidence" value="ECO:0007669"/>
    <property type="project" value="TreeGrafter"/>
</dbReference>
<feature type="transmembrane region" description="Helical" evidence="2">
    <location>
        <begin position="850"/>
        <end position="882"/>
    </location>
</feature>
<name>A0A5A7QPG5_STRAF</name>
<keyword evidence="1" id="KW-0325">Glycoprotein</keyword>
<feature type="transmembrane region" description="Helical" evidence="2">
    <location>
        <begin position="796"/>
        <end position="814"/>
    </location>
</feature>
<dbReference type="PANTHER" id="PTHR23072">
    <property type="entry name" value="PHOSPHATIDYLINOSITOL GLYCAN-RELATED"/>
    <property type="match status" value="1"/>
</dbReference>
<keyword evidence="2" id="KW-1133">Transmembrane helix</keyword>
<feature type="transmembrane region" description="Helical" evidence="2">
    <location>
        <begin position="602"/>
        <end position="620"/>
    </location>
</feature>
<evidence type="ECO:0000256" key="1">
    <source>
        <dbReference type="ARBA" id="ARBA00023180"/>
    </source>
</evidence>
<feature type="transmembrane region" description="Helical" evidence="2">
    <location>
        <begin position="751"/>
        <end position="775"/>
    </location>
</feature>
<feature type="transmembrane region" description="Helical" evidence="2">
    <location>
        <begin position="575"/>
        <end position="596"/>
    </location>
</feature>
<evidence type="ECO:0000259" key="3">
    <source>
        <dbReference type="Pfam" id="PF19316"/>
    </source>
</evidence>
<feature type="transmembrane region" description="Helical" evidence="2">
    <location>
        <begin position="686"/>
        <end position="705"/>
    </location>
</feature>
<feature type="transmembrane region" description="Helical" evidence="2">
    <location>
        <begin position="641"/>
        <end position="660"/>
    </location>
</feature>
<feature type="domain" description="GPI ethanolamine phosphate transferase 2 C-terminal" evidence="3">
    <location>
        <begin position="573"/>
        <end position="976"/>
    </location>
</feature>
<feature type="transmembrane region" description="Helical" evidence="2">
    <location>
        <begin position="541"/>
        <end position="563"/>
    </location>
</feature>
<feature type="transmembrane region" description="Helical" evidence="2">
    <location>
        <begin position="16"/>
        <end position="39"/>
    </location>
</feature>
<reference evidence="5" key="1">
    <citation type="journal article" date="2019" name="Curr. Biol.">
        <title>Genome Sequence of Striga asiatica Provides Insight into the Evolution of Plant Parasitism.</title>
        <authorList>
            <person name="Yoshida S."/>
            <person name="Kim S."/>
            <person name="Wafula E.K."/>
            <person name="Tanskanen J."/>
            <person name="Kim Y.M."/>
            <person name="Honaas L."/>
            <person name="Yang Z."/>
            <person name="Spallek T."/>
            <person name="Conn C.E."/>
            <person name="Ichihashi Y."/>
            <person name="Cheong K."/>
            <person name="Cui S."/>
            <person name="Der J.P."/>
            <person name="Gundlach H."/>
            <person name="Jiao Y."/>
            <person name="Hori C."/>
            <person name="Ishida J.K."/>
            <person name="Kasahara H."/>
            <person name="Kiba T."/>
            <person name="Kim M.S."/>
            <person name="Koo N."/>
            <person name="Laohavisit A."/>
            <person name="Lee Y.H."/>
            <person name="Lumba S."/>
            <person name="McCourt P."/>
            <person name="Mortimer J.C."/>
            <person name="Mutuku J.M."/>
            <person name="Nomura T."/>
            <person name="Sasaki-Sekimoto Y."/>
            <person name="Seto Y."/>
            <person name="Wang Y."/>
            <person name="Wakatake T."/>
            <person name="Sakakibara H."/>
            <person name="Demura T."/>
            <person name="Yamaguchi S."/>
            <person name="Yoneyama K."/>
            <person name="Manabe R.I."/>
            <person name="Nelson D.C."/>
            <person name="Schulman A.H."/>
            <person name="Timko M.P."/>
            <person name="dePamphilis C.W."/>
            <person name="Choi D."/>
            <person name="Shirasu K."/>
        </authorList>
    </citation>
    <scope>NUCLEOTIDE SEQUENCE [LARGE SCALE GENOMIC DNA]</scope>
    <source>
        <strain evidence="5">cv. UVA1</strain>
    </source>
</reference>
<dbReference type="EMBL" id="BKCP01007737">
    <property type="protein sequence ID" value="GER47134.1"/>
    <property type="molecule type" value="Genomic_DNA"/>
</dbReference>
<protein>
    <submittedName>
        <fullName evidence="4">GPI ethanolamine phosphate transferase</fullName>
    </submittedName>
</protein>
<dbReference type="OrthoDB" id="272139at2759"/>
<keyword evidence="5" id="KW-1185">Reference proteome</keyword>
<accession>A0A5A7QPG5</accession>
<dbReference type="InterPro" id="IPR039527">
    <property type="entry name" value="PIGG/GPI7"/>
</dbReference>
<comment type="caution">
    <text evidence="4">The sequence shown here is derived from an EMBL/GenBank/DDBJ whole genome shotgun (WGS) entry which is preliminary data.</text>
</comment>
<feature type="transmembrane region" description="Helical" evidence="2">
    <location>
        <begin position="888"/>
        <end position="916"/>
    </location>
</feature>
<evidence type="ECO:0000313" key="4">
    <source>
        <dbReference type="EMBL" id="GER47134.1"/>
    </source>
</evidence>
<organism evidence="4 5">
    <name type="scientific">Striga asiatica</name>
    <name type="common">Asiatic witchweed</name>
    <name type="synonym">Buchnera asiatica</name>
    <dbReference type="NCBI Taxonomy" id="4170"/>
    <lineage>
        <taxon>Eukaryota</taxon>
        <taxon>Viridiplantae</taxon>
        <taxon>Streptophyta</taxon>
        <taxon>Embryophyta</taxon>
        <taxon>Tracheophyta</taxon>
        <taxon>Spermatophyta</taxon>
        <taxon>Magnoliopsida</taxon>
        <taxon>eudicotyledons</taxon>
        <taxon>Gunneridae</taxon>
        <taxon>Pentapetalae</taxon>
        <taxon>asterids</taxon>
        <taxon>lamiids</taxon>
        <taxon>Lamiales</taxon>
        <taxon>Orobanchaceae</taxon>
        <taxon>Buchnereae</taxon>
        <taxon>Striga</taxon>
    </lineage>
</organism>
<dbReference type="InterPro" id="IPR045687">
    <property type="entry name" value="PIGG/GPI7_C"/>
</dbReference>
<dbReference type="InterPro" id="IPR017850">
    <property type="entry name" value="Alkaline_phosphatase_core_sf"/>
</dbReference>
<keyword evidence="2" id="KW-0812">Transmembrane</keyword>
<feature type="transmembrane region" description="Helical" evidence="2">
    <location>
        <begin position="820"/>
        <end position="838"/>
    </location>
</feature>
<dbReference type="Proteomes" id="UP000325081">
    <property type="component" value="Unassembled WGS sequence"/>
</dbReference>
<dbReference type="Gene3D" id="3.40.720.10">
    <property type="entry name" value="Alkaline Phosphatase, subunit A"/>
    <property type="match status" value="2"/>
</dbReference>
<sequence>MPTRMSNCFALTCRNLTFFTVLAVTIQIIGLSLFIVGFFPVKPSFSGMSGLESFYPPGFDSTDGARKNSTLPPEKLKSLFEELSGVPPLFDRLIIMVIDGLPAEFVIGKDGKPPSKAFTEAMPYTQSLLAKGLAIGYHAKAAPPTVTMPRLKAMVSGAIGGFLDIAFNFNTQAFLDDNLIAQFRRIGWKMVMLGDETWIKLFPDMFDRHDGVSSFFVKDTIQVDYNVSRHLTYELDIGDWDLLESLLFQILHYLGVDHVGHIGGRSSILMAPKLVEMDEVIKKIHSSITATENNNQKQTLLVCAALFSSSGISGARRDALPIFSFSLSFFLGVSSVEALKDRFIICASLIDKINPFGTGGMMIVSDHGMTDSGNHGGSSYEETDSLALFVSGQKFEISEKSQEAYQVDIASTLALLFGVPIPQNNVGTVLTGVFSSLKDDQQLRILQLNSWQLLRLLQTHFTDLRCERYSCNSGSCKNSDVERLCCSYLAAISLHKSWLSKSSQRSVNGDDYRRIVLAYRDFLSTASRWLSSRSTDKPIHLLALGITAMGLSCLGVMSLFFLYGQEFNFMHKWRLDEYFTSGIIFILILSMGSSSMIEEEQYIWHFMTTSLYIIFLRRTIQSITEHHASNLTPERKITSPCNIYYIIAVLIIGRILRGWHQGGVNWSYLPDISKLLEQAGTVHIKSMHLLSLLLVVICFAVILKLRMKTRSAVLIMSIYLFPSTMILKHILECQEGVFITLSTETTEMIQVIYALIGISTVGMLVAVPWLMPITLSCDVLKESQQKVPEAGFRNSLFVIGWCYMFSWCLLQMLLQQPINSMPTCLLLVQILISVHYFSESGLHLKQWVKVAALYYLGMAGHFALGNTNTLATIDVAGAFIGISSHSTFISGILMFVITYASPMLVLLSMLMCISMVDKRASEQQPDNVDFGHLLKSTLGYPCLIPLGLNSILLLAYTIVLLLMRNHLFVWSVFSPK</sequence>
<dbReference type="InterPro" id="IPR037674">
    <property type="entry name" value="PIG-G_N"/>
</dbReference>
<dbReference type="CDD" id="cd16024">
    <property type="entry name" value="GPI_EPT_2"/>
    <property type="match status" value="1"/>
</dbReference>
<dbReference type="Pfam" id="PF19316">
    <property type="entry name" value="PIGO_PIGG"/>
    <property type="match status" value="1"/>
</dbReference>
<evidence type="ECO:0000313" key="5">
    <source>
        <dbReference type="Proteomes" id="UP000325081"/>
    </source>
</evidence>
<feature type="transmembrane region" description="Helical" evidence="2">
    <location>
        <begin position="937"/>
        <end position="963"/>
    </location>
</feature>
<proteinExistence type="predicted"/>
<dbReference type="GO" id="GO:0006506">
    <property type="term" value="P:GPI anchor biosynthetic process"/>
    <property type="evidence" value="ECO:0007669"/>
    <property type="project" value="InterPro"/>
</dbReference>